<feature type="compositionally biased region" description="Basic and acidic residues" evidence="1">
    <location>
        <begin position="41"/>
        <end position="60"/>
    </location>
</feature>
<evidence type="ECO:0000313" key="2">
    <source>
        <dbReference type="EMBL" id="GAA4000469.1"/>
    </source>
</evidence>
<evidence type="ECO:0000313" key="3">
    <source>
        <dbReference type="Proteomes" id="UP001501747"/>
    </source>
</evidence>
<dbReference type="RefSeq" id="WP_344873274.1">
    <property type="nucleotide sequence ID" value="NZ_BAABAL010000006.1"/>
</dbReference>
<protein>
    <submittedName>
        <fullName evidence="2">Uncharacterized protein</fullName>
    </submittedName>
</protein>
<organism evidence="2 3">
    <name type="scientific">Allokutzneria multivorans</name>
    <dbReference type="NCBI Taxonomy" id="1142134"/>
    <lineage>
        <taxon>Bacteria</taxon>
        <taxon>Bacillati</taxon>
        <taxon>Actinomycetota</taxon>
        <taxon>Actinomycetes</taxon>
        <taxon>Pseudonocardiales</taxon>
        <taxon>Pseudonocardiaceae</taxon>
        <taxon>Allokutzneria</taxon>
    </lineage>
</organism>
<accession>A0ABP7RPX0</accession>
<keyword evidence="3" id="KW-1185">Reference proteome</keyword>
<evidence type="ECO:0000256" key="1">
    <source>
        <dbReference type="SAM" id="MobiDB-lite"/>
    </source>
</evidence>
<feature type="region of interest" description="Disordered" evidence="1">
    <location>
        <begin position="41"/>
        <end position="84"/>
    </location>
</feature>
<proteinExistence type="predicted"/>
<gene>
    <name evidence="2" type="ORF">GCM10022247_21110</name>
</gene>
<dbReference type="Proteomes" id="UP001501747">
    <property type="component" value="Unassembled WGS sequence"/>
</dbReference>
<dbReference type="EMBL" id="BAABAL010000006">
    <property type="protein sequence ID" value="GAA4000469.1"/>
    <property type="molecule type" value="Genomic_DNA"/>
</dbReference>
<name>A0ABP7RPX0_9PSEU</name>
<sequence length="84" mass="9871">MNDVVAAQHRLDMVMREHAERMDLVTRRRDDALAEAERTATEIAEHAGRVVERLQDRRDNGWPPPKQQSPMDDDEDFSTQTWLR</sequence>
<reference evidence="3" key="1">
    <citation type="journal article" date="2019" name="Int. J. Syst. Evol. Microbiol.">
        <title>The Global Catalogue of Microorganisms (GCM) 10K type strain sequencing project: providing services to taxonomists for standard genome sequencing and annotation.</title>
        <authorList>
            <consortium name="The Broad Institute Genomics Platform"/>
            <consortium name="The Broad Institute Genome Sequencing Center for Infectious Disease"/>
            <person name="Wu L."/>
            <person name="Ma J."/>
        </authorList>
    </citation>
    <scope>NUCLEOTIDE SEQUENCE [LARGE SCALE GENOMIC DNA]</scope>
    <source>
        <strain evidence="3">JCM 17342</strain>
    </source>
</reference>
<comment type="caution">
    <text evidence="2">The sequence shown here is derived from an EMBL/GenBank/DDBJ whole genome shotgun (WGS) entry which is preliminary data.</text>
</comment>